<reference evidence="2 3" key="1">
    <citation type="submission" date="2016-03" db="EMBL/GenBank/DDBJ databases">
        <title>Niastella vici sp. nov., isolated from farmland soil.</title>
        <authorList>
            <person name="Chen L."/>
            <person name="Wang D."/>
            <person name="Yang S."/>
            <person name="Wang G."/>
        </authorList>
    </citation>
    <scope>NUCLEOTIDE SEQUENCE [LARGE SCALE GENOMIC DNA]</scope>
    <source>
        <strain evidence="2 3">DJ57</strain>
    </source>
</reference>
<dbReference type="InterPro" id="IPR013783">
    <property type="entry name" value="Ig-like_fold"/>
</dbReference>
<feature type="chain" id="PRO_5013229611" evidence="1">
    <location>
        <begin position="20"/>
        <end position="76"/>
    </location>
</feature>
<dbReference type="AlphaFoldDB" id="A0A1V9FH31"/>
<name>A0A1V9FH31_9BACT</name>
<comment type="caution">
    <text evidence="2">The sequence shown here is derived from an EMBL/GenBank/DDBJ whole genome shotgun (WGS) entry which is preliminary data.</text>
</comment>
<dbReference type="STRING" id="1703345.A3860_08500"/>
<dbReference type="OrthoDB" id="883429at2"/>
<evidence type="ECO:0000313" key="2">
    <source>
        <dbReference type="EMBL" id="OQP57662.1"/>
    </source>
</evidence>
<dbReference type="EMBL" id="LVYD01000113">
    <property type="protein sequence ID" value="OQP57662.1"/>
    <property type="molecule type" value="Genomic_DNA"/>
</dbReference>
<evidence type="ECO:0000313" key="3">
    <source>
        <dbReference type="Proteomes" id="UP000192796"/>
    </source>
</evidence>
<organism evidence="2 3">
    <name type="scientific">Niastella vici</name>
    <dbReference type="NCBI Taxonomy" id="1703345"/>
    <lineage>
        <taxon>Bacteria</taxon>
        <taxon>Pseudomonadati</taxon>
        <taxon>Bacteroidota</taxon>
        <taxon>Chitinophagia</taxon>
        <taxon>Chitinophagales</taxon>
        <taxon>Chitinophagaceae</taxon>
        <taxon>Niastella</taxon>
    </lineage>
</organism>
<proteinExistence type="predicted"/>
<protein>
    <submittedName>
        <fullName evidence="2">Uncharacterized protein</fullName>
    </submittedName>
</protein>
<keyword evidence="1" id="KW-0732">Signal</keyword>
<gene>
    <name evidence="2" type="ORF">A3860_08500</name>
</gene>
<dbReference type="RefSeq" id="WP_081155561.1">
    <property type="nucleotide sequence ID" value="NZ_LVYD01000113.1"/>
</dbReference>
<sequence length="76" mass="8227">MKRLVLVLVYCCAAFITMAQTTADFSINKKEGCIPLGGVNFTDISTGGTVVRRDWNLGTCNEGKTVVVKGTVMLIR</sequence>
<feature type="signal peptide" evidence="1">
    <location>
        <begin position="1"/>
        <end position="19"/>
    </location>
</feature>
<accession>A0A1V9FH31</accession>
<keyword evidence="3" id="KW-1185">Reference proteome</keyword>
<dbReference type="Gene3D" id="2.60.40.10">
    <property type="entry name" value="Immunoglobulins"/>
    <property type="match status" value="1"/>
</dbReference>
<dbReference type="Proteomes" id="UP000192796">
    <property type="component" value="Unassembled WGS sequence"/>
</dbReference>
<evidence type="ECO:0000256" key="1">
    <source>
        <dbReference type="SAM" id="SignalP"/>
    </source>
</evidence>